<keyword evidence="6" id="KW-0804">Transcription</keyword>
<keyword evidence="3" id="KW-0678">Repressor</keyword>
<dbReference type="InterPro" id="IPR031316">
    <property type="entry name" value="FlgM_C"/>
</dbReference>
<name>A0A1I1KI23_9CLOT</name>
<proteinExistence type="inferred from homology"/>
<reference evidence="8 9" key="1">
    <citation type="submission" date="2016-10" db="EMBL/GenBank/DDBJ databases">
        <authorList>
            <person name="de Groot N.N."/>
        </authorList>
    </citation>
    <scope>NUCLEOTIDE SEQUENCE [LARGE SCALE GENOMIC DNA]</scope>
    <source>
        <strain evidence="8 9">DSM 12992</strain>
    </source>
</reference>
<dbReference type="NCBIfam" id="TIGR03824">
    <property type="entry name" value="FlgM_jcvi"/>
    <property type="match status" value="1"/>
</dbReference>
<dbReference type="RefSeq" id="WP_090089504.1">
    <property type="nucleotide sequence ID" value="NZ_FOMG01000006.1"/>
</dbReference>
<evidence type="ECO:0000256" key="6">
    <source>
        <dbReference type="ARBA" id="ARBA00023163"/>
    </source>
</evidence>
<protein>
    <recommendedName>
        <fullName evidence="2">Negative regulator of flagellin synthesis</fullName>
    </recommendedName>
</protein>
<dbReference type="EMBL" id="FOMG01000006">
    <property type="protein sequence ID" value="SFC60429.1"/>
    <property type="molecule type" value="Genomic_DNA"/>
</dbReference>
<keyword evidence="5" id="KW-0805">Transcription regulation</keyword>
<keyword evidence="8" id="KW-0282">Flagellum</keyword>
<dbReference type="SUPFAM" id="SSF101498">
    <property type="entry name" value="Anti-sigma factor FlgM"/>
    <property type="match status" value="1"/>
</dbReference>
<dbReference type="STRING" id="119641.SAMN05421842_10619"/>
<dbReference type="GO" id="GO:0045892">
    <property type="term" value="P:negative regulation of DNA-templated transcription"/>
    <property type="evidence" value="ECO:0007669"/>
    <property type="project" value="InterPro"/>
</dbReference>
<evidence type="ECO:0000256" key="3">
    <source>
        <dbReference type="ARBA" id="ARBA00022491"/>
    </source>
</evidence>
<keyword evidence="9" id="KW-1185">Reference proteome</keyword>
<evidence type="ECO:0000256" key="5">
    <source>
        <dbReference type="ARBA" id="ARBA00023015"/>
    </source>
</evidence>
<dbReference type="InterPro" id="IPR007412">
    <property type="entry name" value="FlgM"/>
</dbReference>
<organism evidence="8 9">
    <name type="scientific">Clostridium uliginosum</name>
    <dbReference type="NCBI Taxonomy" id="119641"/>
    <lineage>
        <taxon>Bacteria</taxon>
        <taxon>Bacillati</taxon>
        <taxon>Bacillota</taxon>
        <taxon>Clostridia</taxon>
        <taxon>Eubacteriales</taxon>
        <taxon>Clostridiaceae</taxon>
        <taxon>Clostridium</taxon>
    </lineage>
</organism>
<evidence type="ECO:0000256" key="1">
    <source>
        <dbReference type="ARBA" id="ARBA00005322"/>
    </source>
</evidence>
<keyword evidence="4" id="KW-1005">Bacterial flagellum biogenesis</keyword>
<keyword evidence="8" id="KW-0969">Cilium</keyword>
<dbReference type="InterPro" id="IPR035890">
    <property type="entry name" value="Anti-sigma-28_factor_FlgM_sf"/>
</dbReference>
<dbReference type="Pfam" id="PF04316">
    <property type="entry name" value="FlgM"/>
    <property type="match status" value="1"/>
</dbReference>
<comment type="similarity">
    <text evidence="1">Belongs to the FlgM family.</text>
</comment>
<dbReference type="AlphaFoldDB" id="A0A1I1KI23"/>
<dbReference type="Proteomes" id="UP000199263">
    <property type="component" value="Unassembled WGS sequence"/>
</dbReference>
<gene>
    <name evidence="8" type="ORF">SAMN05421842_10619</name>
</gene>
<evidence type="ECO:0000313" key="8">
    <source>
        <dbReference type="EMBL" id="SFC60429.1"/>
    </source>
</evidence>
<feature type="domain" description="Anti-sigma-28 factor FlgM C-terminal" evidence="7">
    <location>
        <begin position="33"/>
        <end position="84"/>
    </location>
</feature>
<keyword evidence="8" id="KW-0966">Cell projection</keyword>
<sequence length="91" mass="10204">MSINRINAQTVANIYNTNSNKVISKVNKKEETDRIEISSLGKSLKDYSLDNNIDNTKKVEEIREKIVNGTYSVDAKLTARSILDSIKEGKS</sequence>
<accession>A0A1I1KI23</accession>
<evidence type="ECO:0000256" key="4">
    <source>
        <dbReference type="ARBA" id="ARBA00022795"/>
    </source>
</evidence>
<evidence type="ECO:0000259" key="7">
    <source>
        <dbReference type="Pfam" id="PF04316"/>
    </source>
</evidence>
<dbReference type="OrthoDB" id="2112800at2"/>
<evidence type="ECO:0000313" key="9">
    <source>
        <dbReference type="Proteomes" id="UP000199263"/>
    </source>
</evidence>
<dbReference type="GO" id="GO:0044781">
    <property type="term" value="P:bacterial-type flagellum organization"/>
    <property type="evidence" value="ECO:0007669"/>
    <property type="project" value="UniProtKB-KW"/>
</dbReference>
<evidence type="ECO:0000256" key="2">
    <source>
        <dbReference type="ARBA" id="ARBA00017823"/>
    </source>
</evidence>